<feature type="compositionally biased region" description="Basic and acidic residues" evidence="7">
    <location>
        <begin position="248"/>
        <end position="259"/>
    </location>
</feature>
<organism evidence="10 11">
    <name type="scientific">Albula glossodonta</name>
    <name type="common">roundjaw bonefish</name>
    <dbReference type="NCBI Taxonomy" id="121402"/>
    <lineage>
        <taxon>Eukaryota</taxon>
        <taxon>Metazoa</taxon>
        <taxon>Chordata</taxon>
        <taxon>Craniata</taxon>
        <taxon>Vertebrata</taxon>
        <taxon>Euteleostomi</taxon>
        <taxon>Actinopterygii</taxon>
        <taxon>Neopterygii</taxon>
        <taxon>Teleostei</taxon>
        <taxon>Albuliformes</taxon>
        <taxon>Albulidae</taxon>
        <taxon>Albula</taxon>
    </lineage>
</organism>
<dbReference type="Proteomes" id="UP000824540">
    <property type="component" value="Unassembled WGS sequence"/>
</dbReference>
<dbReference type="FunFam" id="2.60.40.10:FF:000366">
    <property type="entry name" value="fibronectin type-III domain-containing protein 3A isoform X1"/>
    <property type="match status" value="1"/>
</dbReference>
<dbReference type="InterPro" id="IPR036116">
    <property type="entry name" value="FN3_sf"/>
</dbReference>
<dbReference type="EMBL" id="JAFBMS010000033">
    <property type="protein sequence ID" value="KAG9341694.1"/>
    <property type="molecule type" value="Genomic_DNA"/>
</dbReference>
<feature type="domain" description="Fibronectin type-III" evidence="9">
    <location>
        <begin position="400"/>
        <end position="502"/>
    </location>
</feature>
<feature type="region of interest" description="Disordered" evidence="7">
    <location>
        <begin position="234"/>
        <end position="333"/>
    </location>
</feature>
<feature type="domain" description="Fibronectin type-III" evidence="9">
    <location>
        <begin position="776"/>
        <end position="876"/>
    </location>
</feature>
<feature type="domain" description="Fibronectin type-III" evidence="9">
    <location>
        <begin position="971"/>
        <end position="1070"/>
    </location>
</feature>
<feature type="compositionally biased region" description="Pro residues" evidence="7">
    <location>
        <begin position="1260"/>
        <end position="1270"/>
    </location>
</feature>
<comment type="caution">
    <text evidence="10">The sequence shown here is derived from an EMBL/GenBank/DDBJ whole genome shotgun (WGS) entry which is preliminary data.</text>
</comment>
<feature type="region of interest" description="Disordered" evidence="7">
    <location>
        <begin position="1246"/>
        <end position="1284"/>
    </location>
</feature>
<keyword evidence="5 8" id="KW-0472">Membrane</keyword>
<keyword evidence="2 8" id="KW-0812">Transmembrane</keyword>
<feature type="compositionally biased region" description="Low complexity" evidence="7">
    <location>
        <begin position="1271"/>
        <end position="1280"/>
    </location>
</feature>
<feature type="domain" description="Fibronectin type-III" evidence="9">
    <location>
        <begin position="506"/>
        <end position="598"/>
    </location>
</feature>
<reference evidence="10" key="1">
    <citation type="thesis" date="2021" institute="BYU ScholarsArchive" country="Provo, UT, USA">
        <title>Applications of and Algorithms for Genome Assembly and Genomic Analyses with an Emphasis on Marine Teleosts.</title>
        <authorList>
            <person name="Pickett B.D."/>
        </authorList>
    </citation>
    <scope>NUCLEOTIDE SEQUENCE</scope>
    <source>
        <strain evidence="10">HI-2016</strain>
    </source>
</reference>
<dbReference type="Pfam" id="PF00041">
    <property type="entry name" value="fn3"/>
    <property type="match status" value="5"/>
</dbReference>
<comment type="subcellular location">
    <subcellularLocation>
        <location evidence="1">Membrane</location>
        <topology evidence="1">Single-pass membrane protein</topology>
    </subcellularLocation>
</comment>
<keyword evidence="4 8" id="KW-1133">Transmembrane helix</keyword>
<evidence type="ECO:0000256" key="1">
    <source>
        <dbReference type="ARBA" id="ARBA00004167"/>
    </source>
</evidence>
<evidence type="ECO:0000256" key="7">
    <source>
        <dbReference type="SAM" id="MobiDB-lite"/>
    </source>
</evidence>
<dbReference type="PANTHER" id="PTHR24099:SF14">
    <property type="entry name" value="FIBRONECTIN TYPE III DOMAIN CONTAINING 3C2-RELATED"/>
    <property type="match status" value="1"/>
</dbReference>
<keyword evidence="11" id="KW-1185">Reference proteome</keyword>
<keyword evidence="3" id="KW-0677">Repeat</keyword>
<evidence type="ECO:0000256" key="8">
    <source>
        <dbReference type="SAM" id="Phobius"/>
    </source>
</evidence>
<evidence type="ECO:0000256" key="4">
    <source>
        <dbReference type="ARBA" id="ARBA00022989"/>
    </source>
</evidence>
<evidence type="ECO:0000259" key="9">
    <source>
        <dbReference type="PROSITE" id="PS50853"/>
    </source>
</evidence>
<dbReference type="SUPFAM" id="SSF49265">
    <property type="entry name" value="Fibronectin type III"/>
    <property type="match status" value="5"/>
</dbReference>
<evidence type="ECO:0000256" key="3">
    <source>
        <dbReference type="ARBA" id="ARBA00022737"/>
    </source>
</evidence>
<dbReference type="OrthoDB" id="443915at2759"/>
<dbReference type="PROSITE" id="PS50853">
    <property type="entry name" value="FN3"/>
    <property type="match status" value="8"/>
</dbReference>
<dbReference type="FunFam" id="2.60.40.10:FF:000180">
    <property type="entry name" value="Fibronectin type III domain containing 3A"/>
    <property type="match status" value="1"/>
</dbReference>
<dbReference type="PRINTS" id="PR00014">
    <property type="entry name" value="FNTYPEIII"/>
</dbReference>
<dbReference type="Gene3D" id="2.60.40.10">
    <property type="entry name" value="Immunoglobulins"/>
    <property type="match status" value="8"/>
</dbReference>
<feature type="transmembrane region" description="Helical" evidence="8">
    <location>
        <begin position="1293"/>
        <end position="1317"/>
    </location>
</feature>
<comment type="similarity">
    <text evidence="6">Belongs to the FNDC3 family.</text>
</comment>
<evidence type="ECO:0000313" key="10">
    <source>
        <dbReference type="EMBL" id="KAG9341694.1"/>
    </source>
</evidence>
<dbReference type="InterPro" id="IPR013783">
    <property type="entry name" value="Ig-like_fold"/>
</dbReference>
<sequence length="1318" mass="141665">MLCPAMMTDQPPPPLEVTPMLAEVSLVPHMLNGDAMQQPKHIVGLFSLVPPAEEMTSQHAISFNCLRCGRVCALVQAAHGCFLQPLPGSPPPPLALALDLAADPRDGSGFGGRAPHSSHSSIPLTLPMILIQVNPGETFTIRTEDGQICCIAGPAHVPMVSPNGTMPPIFVPPGYMSQVVEENGMRKVVVLPHAAEFHPSMTLPPPPVPPYLPPHPAMLHHHIYPGEIPPHFIPPLPPPQVYSEPGEDERAAKMQDQLRRRVKDRQLSAGVASSVRISHSPPLPPATAAATLHNGHSKGPTAPSAASPGPCKHKPSVRPRASPPSDPEKPDAEAEMRMLELLSSVRKPTVSLSVRLSVCLSVSMKFCLPPSLNVHLSLSPFFCHFLLVSLSLCLPFFDSLPVCQFVCSVAPRSAVLSWQQPSLPLKNGDAPPPHTPLPFCYELSLSRSGSEGNFTPVYLGKDTSFTVQDLRPATDYHVRVCVSCSSVQGSPSEVTSFTTENAAPDAPSPPWLTLRTKNSLSLQWKAPSDNGSKITGYLLEYDEGKQSAFKEVYCGHAKQYKVIRLTPSTKYAFRIAAKNSIGMSKENHTARSASFLGAVVKDDSVLEHFDVATPSALDRMWEALTAAYYFPVSGCAPAPPAPPRLAGAGVSWLALEWSAPCGPASDGAYTYTLEMEEEGSGYGFKPKHNGEELSCTVKSLRKSSSYRFRVLAANGEGRSQPSAAVDFSTCPDRPSAPATPALKGKALPHSLHVSWGSQWEAVYSGPLREHVCDRLEPGTLYKMRVHCQSKGGQSQPCPHLLPEPPTQDGGAPVSQYAVEMGESADGPRCPLYQGAETDCAATDLLPGHSYHFWVKAANQAGWGLFSEVYEAFTAPGPPEQCGPPELTVKTANSVLASWEVPACNGAEVSEFRLEWGAAEGSMTLMYCGPSPSYEVRGLVPATAYYCRVQAVNVAGAGLFGDVAMVTTSPSVPAAVRLVEEVGEETLPDTLPGPASSCLALRWEEPCCHGAEIIGYNIDFGEQVPLSVGRTNYYVLENLQPDSTYRVRVQAVNSVGAGAFSPVLKAKTRPLPPDPPALECAVPGPQSLKLKWGEGPSRPQLSGATQYCLHMQASAERLVCIYSGPCHTFKVQRLSEATLYHFSIQAHNEAGVGPLSPLYSFSTTRSPPPQLKAPRVELLDWNQYEVTWEPLQPMRGDPILYTLQLLRGREVEQLYKGSSPLYTWQGTSAGGDWRVRVSAGRQCQDGTELWGQHSPSVTLPAPDPTLGPAPGEPGATPANGAHPRKGGALTDEQFALLLLLGFATVAILFAVVIQYFVIK</sequence>
<dbReference type="GO" id="GO:0016020">
    <property type="term" value="C:membrane"/>
    <property type="evidence" value="ECO:0007669"/>
    <property type="project" value="UniProtKB-SubCell"/>
</dbReference>
<dbReference type="SMART" id="SM00060">
    <property type="entry name" value="FN3"/>
    <property type="match status" value="9"/>
</dbReference>
<evidence type="ECO:0000256" key="2">
    <source>
        <dbReference type="ARBA" id="ARBA00022692"/>
    </source>
</evidence>
<feature type="domain" description="Fibronectin type-III" evidence="9">
    <location>
        <begin position="1169"/>
        <end position="1263"/>
    </location>
</feature>
<feature type="compositionally biased region" description="Low complexity" evidence="7">
    <location>
        <begin position="299"/>
        <end position="310"/>
    </location>
</feature>
<gene>
    <name evidence="10" type="ORF">JZ751_018758</name>
</gene>
<proteinExistence type="inferred from homology"/>
<name>A0A8T2NNP9_9TELE</name>
<feature type="domain" description="Fibronectin type-III" evidence="9">
    <location>
        <begin position="1071"/>
        <end position="1166"/>
    </location>
</feature>
<dbReference type="PANTHER" id="PTHR24099">
    <property type="entry name" value="E3 UBIQUITIN-PROTEIN LIGASE TRIM36-RELATED"/>
    <property type="match status" value="1"/>
</dbReference>
<protein>
    <recommendedName>
        <fullName evidence="9">Fibronectin type-III domain-containing protein</fullName>
    </recommendedName>
</protein>
<evidence type="ECO:0000313" key="11">
    <source>
        <dbReference type="Proteomes" id="UP000824540"/>
    </source>
</evidence>
<evidence type="ECO:0000256" key="5">
    <source>
        <dbReference type="ARBA" id="ARBA00023136"/>
    </source>
</evidence>
<evidence type="ECO:0000256" key="6">
    <source>
        <dbReference type="ARBA" id="ARBA00038207"/>
    </source>
</evidence>
<dbReference type="CDD" id="cd00063">
    <property type="entry name" value="FN3"/>
    <property type="match status" value="8"/>
</dbReference>
<accession>A0A8T2NNP9</accession>
<feature type="domain" description="Fibronectin type-III" evidence="9">
    <location>
        <begin position="880"/>
        <end position="970"/>
    </location>
</feature>
<dbReference type="InterPro" id="IPR003961">
    <property type="entry name" value="FN3_dom"/>
</dbReference>
<feature type="domain" description="Fibronectin type-III" evidence="9">
    <location>
        <begin position="639"/>
        <end position="732"/>
    </location>
</feature>
<dbReference type="InterPro" id="IPR050617">
    <property type="entry name" value="E3_ligase_FN3/SPRY"/>
</dbReference>